<name>A0ABD5V892_9EURY</name>
<proteinExistence type="predicted"/>
<evidence type="ECO:0000313" key="3">
    <source>
        <dbReference type="Proteomes" id="UP001596312"/>
    </source>
</evidence>
<feature type="transmembrane region" description="Helical" evidence="1">
    <location>
        <begin position="114"/>
        <end position="135"/>
    </location>
</feature>
<dbReference type="RefSeq" id="WP_340603641.1">
    <property type="nucleotide sequence ID" value="NZ_JBBMXV010000002.1"/>
</dbReference>
<keyword evidence="1" id="KW-1133">Transmembrane helix</keyword>
<keyword evidence="3" id="KW-1185">Reference proteome</keyword>
<keyword evidence="1" id="KW-0472">Membrane</keyword>
<organism evidence="2 3">
    <name type="scientific">Halalkalicoccus tibetensis</name>
    <dbReference type="NCBI Taxonomy" id="175632"/>
    <lineage>
        <taxon>Archaea</taxon>
        <taxon>Methanobacteriati</taxon>
        <taxon>Methanobacteriota</taxon>
        <taxon>Stenosarchaea group</taxon>
        <taxon>Halobacteria</taxon>
        <taxon>Halobacteriales</taxon>
        <taxon>Halococcaceae</taxon>
        <taxon>Halalkalicoccus</taxon>
    </lineage>
</organism>
<feature type="transmembrane region" description="Helical" evidence="1">
    <location>
        <begin position="275"/>
        <end position="294"/>
    </location>
</feature>
<protein>
    <submittedName>
        <fullName evidence="2">ZIP family metal transporter</fullName>
    </submittedName>
</protein>
<evidence type="ECO:0000313" key="2">
    <source>
        <dbReference type="EMBL" id="MFC6905129.1"/>
    </source>
</evidence>
<dbReference type="EMBL" id="JBHSXQ010000002">
    <property type="protein sequence ID" value="MFC6905129.1"/>
    <property type="molecule type" value="Genomic_DNA"/>
</dbReference>
<feature type="transmembrane region" description="Helical" evidence="1">
    <location>
        <begin position="50"/>
        <end position="73"/>
    </location>
</feature>
<dbReference type="AlphaFoldDB" id="A0ABD5V892"/>
<feature type="transmembrane region" description="Helical" evidence="1">
    <location>
        <begin position="244"/>
        <end position="268"/>
    </location>
</feature>
<dbReference type="Proteomes" id="UP001596312">
    <property type="component" value="Unassembled WGS sequence"/>
</dbReference>
<feature type="transmembrane region" description="Helical" evidence="1">
    <location>
        <begin position="12"/>
        <end position="30"/>
    </location>
</feature>
<accession>A0ABD5V892</accession>
<sequence length="304" mass="31636">MTLLERDPPRWLLAVGPVLVLALAVGTLFLTSPFGDAAAVADASSLEVLWSLTVIGFFAGILPVVIGMLWFPYIRTLDAHLVHAVLALSAGILTFVGIEIVAELFGFVAGVEAAYLGEGVAIVALVGTFLAMHAVSVWRRRTVVSGGFGDGLHVAYLVAIALGLHSLGEGLAIGSAFALGQEELLTLLVIGFLLHNVTEGPTIIAAVARDRETPPIRHFAVMGVLAGGTVIVGGWIGSLSVSPLVATVFFAVALGAIGQVILEVAELVREDAGRVLTRLNAATFALGIGLMFLLEEVLVDGFLL</sequence>
<feature type="transmembrane region" description="Helical" evidence="1">
    <location>
        <begin position="85"/>
        <end position="108"/>
    </location>
</feature>
<feature type="transmembrane region" description="Helical" evidence="1">
    <location>
        <begin position="219"/>
        <end position="238"/>
    </location>
</feature>
<reference evidence="2 3" key="1">
    <citation type="journal article" date="2019" name="Int. J. Syst. Evol. Microbiol.">
        <title>The Global Catalogue of Microorganisms (GCM) 10K type strain sequencing project: providing services to taxonomists for standard genome sequencing and annotation.</title>
        <authorList>
            <consortium name="The Broad Institute Genomics Platform"/>
            <consortium name="The Broad Institute Genome Sequencing Center for Infectious Disease"/>
            <person name="Wu L."/>
            <person name="Ma J."/>
        </authorList>
    </citation>
    <scope>NUCLEOTIDE SEQUENCE [LARGE SCALE GENOMIC DNA]</scope>
    <source>
        <strain evidence="2 3">CGMCC 1.3240</strain>
    </source>
</reference>
<evidence type="ECO:0000256" key="1">
    <source>
        <dbReference type="SAM" id="Phobius"/>
    </source>
</evidence>
<keyword evidence="1" id="KW-0812">Transmembrane</keyword>
<gene>
    <name evidence="2" type="ORF">ACFQGH_07950</name>
</gene>
<feature type="transmembrane region" description="Helical" evidence="1">
    <location>
        <begin position="184"/>
        <end position="207"/>
    </location>
</feature>
<comment type="caution">
    <text evidence="2">The sequence shown here is derived from an EMBL/GenBank/DDBJ whole genome shotgun (WGS) entry which is preliminary data.</text>
</comment>